<dbReference type="InterPro" id="IPR052024">
    <property type="entry name" value="Methanogen_methyltrans"/>
</dbReference>
<reference evidence="2" key="2">
    <citation type="journal article" date="2012" name="PLoS ONE">
        <title>A Deeply Branching Thermophilic Bacterium with an Ancient Acetyl-CoA Pathway Dominates a Subsurface Ecosystem.</title>
        <authorList>
            <person name="Takami H."/>
            <person name="Noguchi H."/>
            <person name="Takaki Y."/>
            <person name="Uchiyama I."/>
            <person name="Toyoda A."/>
            <person name="Nishi S."/>
            <person name="Chee G.-J."/>
            <person name="Arai W."/>
            <person name="Nunoura T."/>
            <person name="Itoh T."/>
            <person name="Hattori M."/>
            <person name="Takai K."/>
        </authorList>
    </citation>
    <scope>NUCLEOTIDE SEQUENCE</scope>
</reference>
<dbReference type="EMBL" id="AP011684">
    <property type="protein sequence ID" value="BAL54286.1"/>
    <property type="molecule type" value="Genomic_DNA"/>
</dbReference>
<dbReference type="Pfam" id="PF01208">
    <property type="entry name" value="URO-D"/>
    <property type="match status" value="1"/>
</dbReference>
<name>H5SDQ0_9ZZZZ</name>
<dbReference type="GO" id="GO:0004853">
    <property type="term" value="F:uroporphyrinogen decarboxylase activity"/>
    <property type="evidence" value="ECO:0007669"/>
    <property type="project" value="InterPro"/>
</dbReference>
<accession>H5SDQ0</accession>
<dbReference type="PANTHER" id="PTHR47099">
    <property type="entry name" value="METHYLCOBAMIDE:COM METHYLTRANSFERASE MTBA"/>
    <property type="match status" value="1"/>
</dbReference>
<feature type="domain" description="Uroporphyrinogen decarboxylase (URO-D)" evidence="1">
    <location>
        <begin position="160"/>
        <end position="350"/>
    </location>
</feature>
<dbReference type="GO" id="GO:0006779">
    <property type="term" value="P:porphyrin-containing compound biosynthetic process"/>
    <property type="evidence" value="ECO:0007669"/>
    <property type="project" value="InterPro"/>
</dbReference>
<evidence type="ECO:0000259" key="1">
    <source>
        <dbReference type="Pfam" id="PF01208"/>
    </source>
</evidence>
<dbReference type="InterPro" id="IPR000257">
    <property type="entry name" value="Uroporphyrinogen_deCOase"/>
</dbReference>
<proteinExistence type="predicted"/>
<sequence>MPWYADLTYWYSAEMIKGTLPEKYRGDGVVQLYKDLNVGAHEHLLNCPWRTEYEDVQILVEEERDASGKPVRTRTSWVTPVGTISQVQEFEPESYCWAYREYPVKTPQDLKVLRFIFQHQHLTPDYTEQHRIIELFGDWGVAASMPNRTPMANLFVIWMGVTNASYALADAPEEIDETIEVMSAAEHAMYEIICNAPAPLVYFPDNITGEVVSPRIFQKYYAPYYRRRAEQLHRAGKYIFVHIDGTFKNLLPYVGPTGVDCAQSLTPAPVGDVPLEDFRTLAGADLILWGGVPAAYFSPLYSEETLKEIVLKAIRLYKHDPRFMLCVCDQVPPDGIIERVKMVSDLVEEYGRIE</sequence>
<dbReference type="SUPFAM" id="SSF51726">
    <property type="entry name" value="UROD/MetE-like"/>
    <property type="match status" value="1"/>
</dbReference>
<evidence type="ECO:0000313" key="2">
    <source>
        <dbReference type="EMBL" id="BAL54286.1"/>
    </source>
</evidence>
<dbReference type="Gene3D" id="3.20.20.210">
    <property type="match status" value="1"/>
</dbReference>
<dbReference type="InterPro" id="IPR038071">
    <property type="entry name" value="UROD/MetE-like_sf"/>
</dbReference>
<gene>
    <name evidence="2" type="ORF">HGMM_F14E02C03</name>
</gene>
<dbReference type="PANTHER" id="PTHR47099:SF1">
    <property type="entry name" value="METHYLCOBAMIDE:COM METHYLTRANSFERASE MTBA"/>
    <property type="match status" value="1"/>
</dbReference>
<reference evidence="2" key="1">
    <citation type="journal article" date="2005" name="Environ. Microbiol.">
        <title>Genetic and functional properties of uncultivated thermophilic crenarchaeotes from a subsurface gold mine as revealed by analysis of genome fragments.</title>
        <authorList>
            <person name="Nunoura T."/>
            <person name="Hirayama H."/>
            <person name="Takami H."/>
            <person name="Oida H."/>
            <person name="Nishi S."/>
            <person name="Shimamura S."/>
            <person name="Suzuki Y."/>
            <person name="Inagaki F."/>
            <person name="Takai K."/>
            <person name="Nealson K.H."/>
            <person name="Horikoshi K."/>
        </authorList>
    </citation>
    <scope>NUCLEOTIDE SEQUENCE</scope>
</reference>
<dbReference type="AlphaFoldDB" id="H5SDQ0"/>
<organism evidence="2">
    <name type="scientific">uncultured prokaryote</name>
    <dbReference type="NCBI Taxonomy" id="198431"/>
    <lineage>
        <taxon>unclassified sequences</taxon>
        <taxon>environmental samples</taxon>
    </lineage>
</organism>
<protein>
    <submittedName>
        <fullName evidence="2">Hypothetical conserved protein</fullName>
    </submittedName>
</protein>